<reference evidence="2" key="2">
    <citation type="submission" date="2022-05" db="EMBL/GenBank/DDBJ databases">
        <authorList>
            <person name="Kim J.-S."/>
            <person name="Lee K."/>
            <person name="Suh M."/>
            <person name="Eom M."/>
            <person name="Kim J.-S."/>
            <person name="Kim D.-S."/>
            <person name="Ko S.-H."/>
            <person name="Shin Y."/>
            <person name="Lee J.-S."/>
        </authorList>
    </citation>
    <scope>NUCLEOTIDE SEQUENCE</scope>
    <source>
        <strain evidence="2">N237</strain>
    </source>
</reference>
<keyword evidence="1" id="KW-0732">Signal</keyword>
<dbReference type="Gene3D" id="3.40.720.10">
    <property type="entry name" value="Alkaline Phosphatase, subunit A"/>
    <property type="match status" value="2"/>
</dbReference>
<evidence type="ECO:0000256" key="1">
    <source>
        <dbReference type="SAM" id="SignalP"/>
    </source>
</evidence>
<dbReference type="SUPFAM" id="SSF53649">
    <property type="entry name" value="Alkaline phosphatase-like"/>
    <property type="match status" value="1"/>
</dbReference>
<evidence type="ECO:0000313" key="2">
    <source>
        <dbReference type="EMBL" id="UQX88437.1"/>
    </source>
</evidence>
<organism evidence="2 3">
    <name type="scientific">Jatrophihabitans telluris</name>
    <dbReference type="NCBI Taxonomy" id="2038343"/>
    <lineage>
        <taxon>Bacteria</taxon>
        <taxon>Bacillati</taxon>
        <taxon>Actinomycetota</taxon>
        <taxon>Actinomycetes</taxon>
        <taxon>Jatrophihabitantales</taxon>
        <taxon>Jatrophihabitantaceae</taxon>
        <taxon>Jatrophihabitans</taxon>
    </lineage>
</organism>
<name>A0ABY4QZA6_9ACTN</name>
<evidence type="ECO:0000313" key="3">
    <source>
        <dbReference type="Proteomes" id="UP001056336"/>
    </source>
</evidence>
<feature type="signal peptide" evidence="1">
    <location>
        <begin position="1"/>
        <end position="29"/>
    </location>
</feature>
<reference evidence="2" key="1">
    <citation type="journal article" date="2018" name="Int. J. Syst. Evol. Microbiol.">
        <title>Jatrophihabitans telluris sp. nov., isolated from sediment soil of lava forest wetlands and the emended description of the genus Jatrophihabitans.</title>
        <authorList>
            <person name="Lee K.C."/>
            <person name="Suh M.K."/>
            <person name="Eom M.K."/>
            <person name="Kim K.K."/>
            <person name="Kim J.S."/>
            <person name="Kim D.S."/>
            <person name="Ko S.H."/>
            <person name="Shin Y.K."/>
            <person name="Lee J.S."/>
        </authorList>
    </citation>
    <scope>NUCLEOTIDE SEQUENCE</scope>
    <source>
        <strain evidence="2">N237</strain>
    </source>
</reference>
<dbReference type="InterPro" id="IPR002591">
    <property type="entry name" value="Phosphodiest/P_Trfase"/>
</dbReference>
<feature type="chain" id="PRO_5046643221" evidence="1">
    <location>
        <begin position="30"/>
        <end position="583"/>
    </location>
</feature>
<proteinExistence type="predicted"/>
<dbReference type="Proteomes" id="UP001056336">
    <property type="component" value="Chromosome"/>
</dbReference>
<dbReference type="EMBL" id="CP097332">
    <property type="protein sequence ID" value="UQX88437.1"/>
    <property type="molecule type" value="Genomic_DNA"/>
</dbReference>
<dbReference type="Pfam" id="PF01663">
    <property type="entry name" value="Phosphodiest"/>
    <property type="match status" value="1"/>
</dbReference>
<sequence>MKRTLVGGVGVTAAVLASTLAGVGGMAAAAPHVTGSHGSTTGSAHAASKHVLLLSVDGLHQSDLAYYIGKHPHSALATLVASGTSYTKAKTTFPSDSFPGMIAQLTGADAGTAGVYYDDTYNHALLPPGTLDCSTAKRGTEVAWTEAADRSQNPITLDAGQKLTDPALTALPTNTLQQTLDSSAAITKAILKLTPTPQTLLDPAALPVNPSTCLPIYPHQYLKVNTVFNVVRAAGLRTAWSDKHPAYEILNGPSGTGIQDLFTPEINSVADSAGDDWTTNNALTKVYDSTKVAAVVNEIKGFDHSGTKHVGTPAIFGMNFQTVSTAEKLPVSNGVAGGYLPNGKPGPLLSSALDYINAQVALFEHTIRAAHLASSTTVILSAKHGQSPEDLASLRRVDDGAIIDAINAGWASSHPGAAALVSFSVDDDGMLLWLSNRSSAALAFAKHYLLTHSAPANISTDPKGTHSATVGSSGLKAVYTGAAADKLVHARAGDPNAPDLIGIAQHGVVYTGGVKKIAEHGGASFEDRNVPLVVSGAGVHGGRSVSKPVATTQIAPTILTLLGLRASDLKGVRVDKTRVLPAH</sequence>
<gene>
    <name evidence="2" type="ORF">M6D93_00180</name>
</gene>
<keyword evidence="3" id="KW-1185">Reference proteome</keyword>
<dbReference type="InterPro" id="IPR017850">
    <property type="entry name" value="Alkaline_phosphatase_core_sf"/>
</dbReference>
<protein>
    <submittedName>
        <fullName evidence="2">Alkaline phosphatase family protein</fullName>
    </submittedName>
</protein>
<accession>A0ABY4QZA6</accession>